<dbReference type="STRING" id="933084.A0A067P885"/>
<dbReference type="HOGENOM" id="CLU_052398_0_2_1"/>
<dbReference type="InParanoid" id="A0A067P885"/>
<accession>A0A067P885</accession>
<gene>
    <name evidence="1" type="ORF">JAAARDRAFT_543284</name>
</gene>
<organism evidence="1 2">
    <name type="scientific">Jaapia argillacea MUCL 33604</name>
    <dbReference type="NCBI Taxonomy" id="933084"/>
    <lineage>
        <taxon>Eukaryota</taxon>
        <taxon>Fungi</taxon>
        <taxon>Dikarya</taxon>
        <taxon>Basidiomycota</taxon>
        <taxon>Agaricomycotina</taxon>
        <taxon>Agaricomycetes</taxon>
        <taxon>Agaricomycetidae</taxon>
        <taxon>Jaapiales</taxon>
        <taxon>Jaapiaceae</taxon>
        <taxon>Jaapia</taxon>
    </lineage>
</organism>
<protein>
    <submittedName>
        <fullName evidence="1">Uncharacterized protein</fullName>
    </submittedName>
</protein>
<sequence>MPRILSDPSLIECPDYASDDHAAVRAPFINPNTTEEQAIQLLTNFWKAGNDSDRLKWVRQVEQDAEEVAERERLRTEAEATAARAQQVEVAAARMEEMKKNKSKYLPIPDRDVPTIAPVIAANYAIRRMEQGLYVDMYYYTNAGLRDALRDSGAVDDEAMVMLRQPNGGTGWTPAAAVRDSRSVVDDKDIAWEDFCQAAPRMIIAMEQAGWREERVRMLASFWGTLFIRRNSESSGIWPLPHQEEATTSRESTVM</sequence>
<proteinExistence type="predicted"/>
<dbReference type="EMBL" id="KL197753">
    <property type="protein sequence ID" value="KDQ50949.1"/>
    <property type="molecule type" value="Genomic_DNA"/>
</dbReference>
<evidence type="ECO:0000313" key="2">
    <source>
        <dbReference type="Proteomes" id="UP000027265"/>
    </source>
</evidence>
<evidence type="ECO:0000313" key="1">
    <source>
        <dbReference type="EMBL" id="KDQ50949.1"/>
    </source>
</evidence>
<name>A0A067P885_9AGAM</name>
<dbReference type="AlphaFoldDB" id="A0A067P885"/>
<reference evidence="2" key="1">
    <citation type="journal article" date="2014" name="Proc. Natl. Acad. Sci. U.S.A.">
        <title>Extensive sampling of basidiomycete genomes demonstrates inadequacy of the white-rot/brown-rot paradigm for wood decay fungi.</title>
        <authorList>
            <person name="Riley R."/>
            <person name="Salamov A.A."/>
            <person name="Brown D.W."/>
            <person name="Nagy L.G."/>
            <person name="Floudas D."/>
            <person name="Held B.W."/>
            <person name="Levasseur A."/>
            <person name="Lombard V."/>
            <person name="Morin E."/>
            <person name="Otillar R."/>
            <person name="Lindquist E.A."/>
            <person name="Sun H."/>
            <person name="LaButti K.M."/>
            <person name="Schmutz J."/>
            <person name="Jabbour D."/>
            <person name="Luo H."/>
            <person name="Baker S.E."/>
            <person name="Pisabarro A.G."/>
            <person name="Walton J.D."/>
            <person name="Blanchette R.A."/>
            <person name="Henrissat B."/>
            <person name="Martin F."/>
            <person name="Cullen D."/>
            <person name="Hibbett D.S."/>
            <person name="Grigoriev I.V."/>
        </authorList>
    </citation>
    <scope>NUCLEOTIDE SEQUENCE [LARGE SCALE GENOMIC DNA]</scope>
    <source>
        <strain evidence="2">MUCL 33604</strain>
    </source>
</reference>
<dbReference type="Proteomes" id="UP000027265">
    <property type="component" value="Unassembled WGS sequence"/>
</dbReference>
<dbReference type="OrthoDB" id="2672960at2759"/>
<keyword evidence="2" id="KW-1185">Reference proteome</keyword>